<name>A0A0C2W486_9BACL</name>
<reference evidence="4 5" key="1">
    <citation type="submission" date="2015-01" db="EMBL/GenBank/DDBJ databases">
        <title>Jeotgalibacillus campisalis genome sequencing.</title>
        <authorList>
            <person name="Goh K.M."/>
            <person name="Chan K.-G."/>
            <person name="Yaakop A.S."/>
            <person name="Ee R."/>
            <person name="Gan H.M."/>
            <person name="Chan C.S."/>
        </authorList>
    </citation>
    <scope>NUCLEOTIDE SEQUENCE [LARGE SCALE GENOMIC DNA]</scope>
    <source>
        <strain evidence="4 5">SF-57</strain>
    </source>
</reference>
<dbReference type="SUPFAM" id="SSF46955">
    <property type="entry name" value="Putative DNA-binding domain"/>
    <property type="match status" value="1"/>
</dbReference>
<dbReference type="Gene3D" id="1.10.1660.10">
    <property type="match status" value="1"/>
</dbReference>
<dbReference type="AlphaFoldDB" id="A0A0C2W486"/>
<dbReference type="PROSITE" id="PS50937">
    <property type="entry name" value="HTH_MERR_2"/>
    <property type="match status" value="1"/>
</dbReference>
<dbReference type="InterPro" id="IPR000551">
    <property type="entry name" value="MerR-type_HTH_dom"/>
</dbReference>
<comment type="caution">
    <text evidence="4">The sequence shown here is derived from an EMBL/GenBank/DDBJ whole genome shotgun (WGS) entry which is preliminary data.</text>
</comment>
<dbReference type="GO" id="GO:0003700">
    <property type="term" value="F:DNA-binding transcription factor activity"/>
    <property type="evidence" value="ECO:0007669"/>
    <property type="project" value="InterPro"/>
</dbReference>
<dbReference type="PANTHER" id="PTHR30204">
    <property type="entry name" value="REDOX-CYCLING DRUG-SENSING TRANSCRIPTIONAL ACTIVATOR SOXR"/>
    <property type="match status" value="1"/>
</dbReference>
<dbReference type="GO" id="GO:0003677">
    <property type="term" value="F:DNA binding"/>
    <property type="evidence" value="ECO:0007669"/>
    <property type="project" value="UniProtKB-KW"/>
</dbReference>
<feature type="domain" description="HTH merR-type" evidence="3">
    <location>
        <begin position="10"/>
        <end position="78"/>
    </location>
</feature>
<sequence length="138" mass="16172">MEVLSLGEDLLRIGEVAKLSGLSTRTIDYYTRYGFLSSERSESNYRMYEKNVLQTLERVKFLKKQRMSLDEIAQQLKQVQPQKQEPLFLEVQEEIERLQKKVTQLEEALKDAPSSEKRIVYNDLSNKLTVVMQLLTLL</sequence>
<evidence type="ECO:0000256" key="1">
    <source>
        <dbReference type="ARBA" id="ARBA00023125"/>
    </source>
</evidence>
<dbReference type="Proteomes" id="UP000031972">
    <property type="component" value="Unassembled WGS sequence"/>
</dbReference>
<evidence type="ECO:0000313" key="5">
    <source>
        <dbReference type="Proteomes" id="UP000031972"/>
    </source>
</evidence>
<dbReference type="PATRIC" id="fig|220754.4.peg.768"/>
<organism evidence="4 5">
    <name type="scientific">Jeotgalibacillus campisalis</name>
    <dbReference type="NCBI Taxonomy" id="220754"/>
    <lineage>
        <taxon>Bacteria</taxon>
        <taxon>Bacillati</taxon>
        <taxon>Bacillota</taxon>
        <taxon>Bacilli</taxon>
        <taxon>Bacillales</taxon>
        <taxon>Caryophanaceae</taxon>
        <taxon>Jeotgalibacillus</taxon>
    </lineage>
</organism>
<gene>
    <name evidence="4" type="ORF">KR50_07490</name>
</gene>
<dbReference type="InterPro" id="IPR009061">
    <property type="entry name" value="DNA-bd_dom_put_sf"/>
</dbReference>
<feature type="coiled-coil region" evidence="2">
    <location>
        <begin position="88"/>
        <end position="115"/>
    </location>
</feature>
<evidence type="ECO:0000259" key="3">
    <source>
        <dbReference type="PROSITE" id="PS50937"/>
    </source>
</evidence>
<dbReference type="InterPro" id="IPR047057">
    <property type="entry name" value="MerR_fam"/>
</dbReference>
<dbReference type="SMART" id="SM00422">
    <property type="entry name" value="HTH_MERR"/>
    <property type="match status" value="1"/>
</dbReference>
<evidence type="ECO:0000313" key="4">
    <source>
        <dbReference type="EMBL" id="KIL50868.1"/>
    </source>
</evidence>
<dbReference type="PANTHER" id="PTHR30204:SF95">
    <property type="entry name" value="HTH-TYPE TRANSCRIPTIONAL REGULATOR CUER"/>
    <property type="match status" value="1"/>
</dbReference>
<evidence type="ECO:0000256" key="2">
    <source>
        <dbReference type="SAM" id="Coils"/>
    </source>
</evidence>
<dbReference type="Pfam" id="PF13411">
    <property type="entry name" value="MerR_1"/>
    <property type="match status" value="1"/>
</dbReference>
<protein>
    <recommendedName>
        <fullName evidence="3">HTH merR-type domain-containing protein</fullName>
    </recommendedName>
</protein>
<proteinExistence type="predicted"/>
<accession>A0A0C2W486</accession>
<dbReference type="EMBL" id="JXRR01000008">
    <property type="protein sequence ID" value="KIL50868.1"/>
    <property type="molecule type" value="Genomic_DNA"/>
</dbReference>
<keyword evidence="1" id="KW-0238">DNA-binding</keyword>
<keyword evidence="5" id="KW-1185">Reference proteome</keyword>
<keyword evidence="2" id="KW-0175">Coiled coil</keyword>